<keyword evidence="2" id="KW-1185">Reference proteome</keyword>
<sequence>MKYIFSILLLLTLISCYINKNINDQIFGKYQTNFDGLFGEIILKKDYTFEYQYHAGLINTKSKGVWKMSNNEVVLNSYKDYLNNAIEVKEGLDKGEIIISDSYGSPILGAFVVLDNNEIFETNQNGKISFYQNRDFKYFEVHYLGETYRYDIKNKETNSYQVTIYLDDLSKTYFKSQKFKFKNNTISDNKLYKYFKVVSQ</sequence>
<dbReference type="EMBL" id="AP024749">
    <property type="protein sequence ID" value="BCY28079.1"/>
    <property type="molecule type" value="Genomic_DNA"/>
</dbReference>
<dbReference type="PROSITE" id="PS51257">
    <property type="entry name" value="PROKAR_LIPOPROTEIN"/>
    <property type="match status" value="1"/>
</dbReference>
<evidence type="ECO:0000313" key="2">
    <source>
        <dbReference type="Proteomes" id="UP000825258"/>
    </source>
</evidence>
<protein>
    <recommendedName>
        <fullName evidence="3">Lipoprotein</fullName>
    </recommendedName>
</protein>
<dbReference type="RefSeq" id="WP_221259675.1">
    <property type="nucleotide sequence ID" value="NZ_AP024749.1"/>
</dbReference>
<evidence type="ECO:0000313" key="1">
    <source>
        <dbReference type="EMBL" id="BCY28079.1"/>
    </source>
</evidence>
<gene>
    <name evidence="1" type="ORF">KK2020170_09470</name>
</gene>
<accession>A0ABM7S4S1</accession>
<name>A0ABM7S4S1_9FLAO</name>
<proteinExistence type="predicted"/>
<evidence type="ECO:0008006" key="3">
    <source>
        <dbReference type="Google" id="ProtNLM"/>
    </source>
</evidence>
<reference evidence="1 2" key="1">
    <citation type="submission" date="2021-06" db="EMBL/GenBank/DDBJ databases">
        <title>Whole genome sequences of Flavobacterium sp. KK2020170 and assembly.</title>
        <authorList>
            <person name="Kitahara K."/>
            <person name="Miyoshi S."/>
            <person name="Uesaka K."/>
        </authorList>
    </citation>
    <scope>NUCLEOTIDE SEQUENCE [LARGE SCALE GENOMIC DNA]</scope>
    <source>
        <strain evidence="1 2">KK2020170</strain>
    </source>
</reference>
<organism evidence="1 2">
    <name type="scientific">Flavobacterium okayamense</name>
    <dbReference type="NCBI Taxonomy" id="2830782"/>
    <lineage>
        <taxon>Bacteria</taxon>
        <taxon>Pseudomonadati</taxon>
        <taxon>Bacteroidota</taxon>
        <taxon>Flavobacteriia</taxon>
        <taxon>Flavobacteriales</taxon>
        <taxon>Flavobacteriaceae</taxon>
        <taxon>Flavobacterium</taxon>
    </lineage>
</organism>
<dbReference type="Proteomes" id="UP000825258">
    <property type="component" value="Chromosome"/>
</dbReference>